<feature type="transmembrane region" description="Helical" evidence="1">
    <location>
        <begin position="69"/>
        <end position="92"/>
    </location>
</feature>
<feature type="transmembrane region" description="Helical" evidence="1">
    <location>
        <begin position="133"/>
        <end position="161"/>
    </location>
</feature>
<keyword evidence="1" id="KW-1133">Transmembrane helix</keyword>
<accession>A0A2M6WN78</accession>
<evidence type="ECO:0000313" key="3">
    <source>
        <dbReference type="Proteomes" id="UP000229335"/>
    </source>
</evidence>
<evidence type="ECO:0008006" key="4">
    <source>
        <dbReference type="Google" id="ProtNLM"/>
    </source>
</evidence>
<protein>
    <recommendedName>
        <fullName evidence="4">Rod shape-determining protein MreD</fullName>
    </recommendedName>
</protein>
<gene>
    <name evidence="2" type="ORF">COU00_00025</name>
</gene>
<comment type="caution">
    <text evidence="2">The sequence shown here is derived from an EMBL/GenBank/DDBJ whole genome shotgun (WGS) entry which is preliminary data.</text>
</comment>
<name>A0A2M6WN78_9BACT</name>
<reference evidence="3" key="1">
    <citation type="submission" date="2017-09" db="EMBL/GenBank/DDBJ databases">
        <title>Depth-based differentiation of microbial function through sediment-hosted aquifers and enrichment of novel symbionts in the deep terrestrial subsurface.</title>
        <authorList>
            <person name="Probst A.J."/>
            <person name="Ladd B."/>
            <person name="Jarett J.K."/>
            <person name="Geller-Mcgrath D.E."/>
            <person name="Sieber C.M.K."/>
            <person name="Emerson J.B."/>
            <person name="Anantharaman K."/>
            <person name="Thomas B.C."/>
            <person name="Malmstrom R."/>
            <person name="Stieglmeier M."/>
            <person name="Klingl A."/>
            <person name="Woyke T."/>
            <person name="Ryan C.M."/>
            <person name="Banfield J.F."/>
        </authorList>
    </citation>
    <scope>NUCLEOTIDE SEQUENCE [LARGE SCALE GENOMIC DNA]</scope>
</reference>
<keyword evidence="1" id="KW-0472">Membrane</keyword>
<proteinExistence type="predicted"/>
<sequence>MPAKILALITLIMFFLLQGSFISSLPFPFNCFNLLITVLTLLSAVFSLPAALSAAVLFGALLDVHSLSFFGANLISLLGATLITNAALLKFFTNRSLYSFIFLTVIATVSFEFIKLILLAAGNVFTAEPERNFIFGADLILSIGCEILMNVAAVAAAFYAINYFSKKLKAFFILK</sequence>
<dbReference type="Proteomes" id="UP000229335">
    <property type="component" value="Unassembled WGS sequence"/>
</dbReference>
<keyword evidence="1" id="KW-0812">Transmembrane</keyword>
<evidence type="ECO:0000313" key="2">
    <source>
        <dbReference type="EMBL" id="PIT94233.1"/>
    </source>
</evidence>
<dbReference type="EMBL" id="PFAS01000001">
    <property type="protein sequence ID" value="PIT94233.1"/>
    <property type="molecule type" value="Genomic_DNA"/>
</dbReference>
<evidence type="ECO:0000256" key="1">
    <source>
        <dbReference type="SAM" id="Phobius"/>
    </source>
</evidence>
<dbReference type="AlphaFoldDB" id="A0A2M6WN78"/>
<feature type="transmembrane region" description="Helical" evidence="1">
    <location>
        <begin position="34"/>
        <end position="62"/>
    </location>
</feature>
<feature type="transmembrane region" description="Helical" evidence="1">
    <location>
        <begin position="98"/>
        <end position="121"/>
    </location>
</feature>
<organism evidence="2 3">
    <name type="scientific">Candidatus Falkowbacteria bacterium CG10_big_fil_rev_8_21_14_0_10_43_11</name>
    <dbReference type="NCBI Taxonomy" id="1974568"/>
    <lineage>
        <taxon>Bacteria</taxon>
        <taxon>Candidatus Falkowiibacteriota</taxon>
    </lineage>
</organism>